<dbReference type="GO" id="GO:0006508">
    <property type="term" value="P:proteolysis"/>
    <property type="evidence" value="ECO:0007669"/>
    <property type="project" value="UniProtKB-KW"/>
</dbReference>
<evidence type="ECO:0000256" key="2">
    <source>
        <dbReference type="ARBA" id="ARBA00007664"/>
    </source>
</evidence>
<feature type="signal peptide" evidence="7">
    <location>
        <begin position="1"/>
        <end position="18"/>
    </location>
</feature>
<dbReference type="Proteomes" id="UP000653454">
    <property type="component" value="Unassembled WGS sequence"/>
</dbReference>
<dbReference type="InterPro" id="IPR033116">
    <property type="entry name" value="TRYPSIN_SER"/>
</dbReference>
<comment type="similarity">
    <text evidence="2">Belongs to the peptidase S1 family.</text>
</comment>
<comment type="subcellular location">
    <subcellularLocation>
        <location evidence="1">Secreted</location>
        <location evidence="1">Extracellular space</location>
    </subcellularLocation>
</comment>
<accession>A0A8S4F4M9</accession>
<dbReference type="InterPro" id="IPR050430">
    <property type="entry name" value="Peptidase_S1"/>
</dbReference>
<keyword evidence="5" id="KW-0720">Serine protease</keyword>
<evidence type="ECO:0000313" key="10">
    <source>
        <dbReference type="Proteomes" id="UP000653454"/>
    </source>
</evidence>
<dbReference type="CDD" id="cd00190">
    <property type="entry name" value="Tryp_SPc"/>
    <property type="match status" value="1"/>
</dbReference>
<evidence type="ECO:0000256" key="3">
    <source>
        <dbReference type="ARBA" id="ARBA00022670"/>
    </source>
</evidence>
<keyword evidence="6" id="KW-1015">Disulfide bond</keyword>
<dbReference type="SUPFAM" id="SSF50494">
    <property type="entry name" value="Trypsin-like serine proteases"/>
    <property type="match status" value="1"/>
</dbReference>
<keyword evidence="4" id="KW-0378">Hydrolase</keyword>
<evidence type="ECO:0000256" key="1">
    <source>
        <dbReference type="ARBA" id="ARBA00004239"/>
    </source>
</evidence>
<evidence type="ECO:0000313" key="9">
    <source>
        <dbReference type="EMBL" id="CAG9122683.1"/>
    </source>
</evidence>
<evidence type="ECO:0000256" key="5">
    <source>
        <dbReference type="ARBA" id="ARBA00022825"/>
    </source>
</evidence>
<organism evidence="9 10">
    <name type="scientific">Plutella xylostella</name>
    <name type="common">Diamondback moth</name>
    <name type="synonym">Plutella maculipennis</name>
    <dbReference type="NCBI Taxonomy" id="51655"/>
    <lineage>
        <taxon>Eukaryota</taxon>
        <taxon>Metazoa</taxon>
        <taxon>Ecdysozoa</taxon>
        <taxon>Arthropoda</taxon>
        <taxon>Hexapoda</taxon>
        <taxon>Insecta</taxon>
        <taxon>Pterygota</taxon>
        <taxon>Neoptera</taxon>
        <taxon>Endopterygota</taxon>
        <taxon>Lepidoptera</taxon>
        <taxon>Glossata</taxon>
        <taxon>Ditrysia</taxon>
        <taxon>Yponomeutoidea</taxon>
        <taxon>Plutellidae</taxon>
        <taxon>Plutella</taxon>
    </lineage>
</organism>
<dbReference type="InterPro" id="IPR001254">
    <property type="entry name" value="Trypsin_dom"/>
</dbReference>
<dbReference type="EMBL" id="CAJHNJ030000027">
    <property type="protein sequence ID" value="CAG9122683.1"/>
    <property type="molecule type" value="Genomic_DNA"/>
</dbReference>
<dbReference type="Gene3D" id="2.40.10.10">
    <property type="entry name" value="Trypsin-like serine proteases"/>
    <property type="match status" value="1"/>
</dbReference>
<evidence type="ECO:0000256" key="6">
    <source>
        <dbReference type="ARBA" id="ARBA00023157"/>
    </source>
</evidence>
<dbReference type="AlphaFoldDB" id="A0A8S4F4M9"/>
<keyword evidence="10" id="KW-1185">Reference proteome</keyword>
<dbReference type="InterPro" id="IPR043504">
    <property type="entry name" value="Peptidase_S1_PA_chymotrypsin"/>
</dbReference>
<dbReference type="PROSITE" id="PS50240">
    <property type="entry name" value="TRYPSIN_DOM"/>
    <property type="match status" value="1"/>
</dbReference>
<dbReference type="FunFam" id="2.40.10.10:FF:000036">
    <property type="entry name" value="Trypsin beta"/>
    <property type="match status" value="1"/>
</dbReference>
<reference evidence="9" key="1">
    <citation type="submission" date="2020-11" db="EMBL/GenBank/DDBJ databases">
        <authorList>
            <person name="Whiteford S."/>
        </authorList>
    </citation>
    <scope>NUCLEOTIDE SEQUENCE</scope>
</reference>
<dbReference type="PROSITE" id="PS00135">
    <property type="entry name" value="TRYPSIN_SER"/>
    <property type="match status" value="1"/>
</dbReference>
<dbReference type="GO" id="GO:0005576">
    <property type="term" value="C:extracellular region"/>
    <property type="evidence" value="ECO:0007669"/>
    <property type="project" value="UniProtKB-SubCell"/>
</dbReference>
<evidence type="ECO:0000256" key="7">
    <source>
        <dbReference type="SAM" id="SignalP"/>
    </source>
</evidence>
<feature type="chain" id="PRO_5035823476" evidence="7">
    <location>
        <begin position="19"/>
        <end position="249"/>
    </location>
</feature>
<dbReference type="PANTHER" id="PTHR24276:SF91">
    <property type="entry name" value="AT26814P-RELATED"/>
    <property type="match status" value="1"/>
</dbReference>
<dbReference type="PRINTS" id="PR00722">
    <property type="entry name" value="CHYMOTRYPSIN"/>
</dbReference>
<keyword evidence="3" id="KW-0645">Protease</keyword>
<gene>
    <name evidence="9" type="ORF">PLXY2_LOCUS7698</name>
</gene>
<protein>
    <submittedName>
        <fullName evidence="9">(diamondback moth) hypothetical protein</fullName>
    </submittedName>
</protein>
<comment type="caution">
    <text evidence="9">The sequence shown here is derived from an EMBL/GenBank/DDBJ whole genome shotgun (WGS) entry which is preliminary data.</text>
</comment>
<name>A0A8S4F4M9_PLUXY</name>
<keyword evidence="7" id="KW-0732">Signal</keyword>
<proteinExistence type="inferred from homology"/>
<dbReference type="SMART" id="SM00020">
    <property type="entry name" value="Tryp_SPc"/>
    <property type="match status" value="1"/>
</dbReference>
<evidence type="ECO:0000259" key="8">
    <source>
        <dbReference type="PROSITE" id="PS50240"/>
    </source>
</evidence>
<feature type="domain" description="Peptidase S1" evidence="8">
    <location>
        <begin position="24"/>
        <end position="246"/>
    </location>
</feature>
<evidence type="ECO:0000256" key="4">
    <source>
        <dbReference type="ARBA" id="ARBA00022801"/>
    </source>
</evidence>
<dbReference type="InterPro" id="IPR001314">
    <property type="entry name" value="Peptidase_S1A"/>
</dbReference>
<dbReference type="GO" id="GO:0004252">
    <property type="term" value="F:serine-type endopeptidase activity"/>
    <property type="evidence" value="ECO:0007669"/>
    <property type="project" value="InterPro"/>
</dbReference>
<sequence length="249" mass="27485">MIYFLSVFCSLLLAQSFAFSTSRLVGGNEAAKPHGRYQASLQNLSNYHVCGGAVITERHVLTVAHCVHNASPKYVYLVVGTNNLQQGPRIAYNVSTIIEHEYYNATSRLNDIAIVKSTGSFDLKLTDILPLYPLELQEGDPLMLTGFGAFEPHGDSSSILYMLNMQVFSQSTCKYAMRYTKEVADTMFCTFQEKGSGTCHGDSGGPILKDNQLAGLISWGIPCAVGFPDVHTRINHYIPWIHDKILPAK</sequence>
<dbReference type="PANTHER" id="PTHR24276">
    <property type="entry name" value="POLYSERASE-RELATED"/>
    <property type="match status" value="1"/>
</dbReference>
<dbReference type="Pfam" id="PF00089">
    <property type="entry name" value="Trypsin"/>
    <property type="match status" value="1"/>
</dbReference>
<dbReference type="InterPro" id="IPR009003">
    <property type="entry name" value="Peptidase_S1_PA"/>
</dbReference>